<dbReference type="RefSeq" id="XP_014180226.1">
    <property type="nucleotide sequence ID" value="XM_014324751.1"/>
</dbReference>
<dbReference type="InterPro" id="IPR006103">
    <property type="entry name" value="Glyco_hydro_2_cat"/>
</dbReference>
<organism evidence="9 10">
    <name type="scientific">Trichosporon asahii var. asahii (strain ATCC 90039 / CBS 2479 / JCM 2466 / KCTC 7840 / NBRC 103889/ NCYC 2677 / UAMH 7654)</name>
    <name type="common">Yeast</name>
    <dbReference type="NCBI Taxonomy" id="1186058"/>
    <lineage>
        <taxon>Eukaryota</taxon>
        <taxon>Fungi</taxon>
        <taxon>Dikarya</taxon>
        <taxon>Basidiomycota</taxon>
        <taxon>Agaricomycotina</taxon>
        <taxon>Tremellomycetes</taxon>
        <taxon>Trichosporonales</taxon>
        <taxon>Trichosporonaceae</taxon>
        <taxon>Trichosporon</taxon>
    </lineage>
</organism>
<dbReference type="SUPFAM" id="SSF74650">
    <property type="entry name" value="Galactose mutarotase-like"/>
    <property type="match status" value="1"/>
</dbReference>
<dbReference type="GO" id="GO:0030246">
    <property type="term" value="F:carbohydrate binding"/>
    <property type="evidence" value="ECO:0007669"/>
    <property type="project" value="InterPro"/>
</dbReference>
<dbReference type="Gene3D" id="2.70.98.10">
    <property type="match status" value="1"/>
</dbReference>
<dbReference type="SUPFAM" id="SSF49303">
    <property type="entry name" value="beta-Galactosidase/glucuronidase domain"/>
    <property type="match status" value="2"/>
</dbReference>
<dbReference type="PANTHER" id="PTHR46323:SF2">
    <property type="entry name" value="BETA-GALACTOSIDASE"/>
    <property type="match status" value="1"/>
</dbReference>
<proteinExistence type="inferred from homology"/>
<dbReference type="SMART" id="SM01038">
    <property type="entry name" value="Bgal_small_N"/>
    <property type="match status" value="1"/>
</dbReference>
<dbReference type="InterPro" id="IPR032312">
    <property type="entry name" value="LacZ_4"/>
</dbReference>
<dbReference type="Pfam" id="PF02837">
    <property type="entry name" value="Glyco_hydro_2_N"/>
    <property type="match status" value="1"/>
</dbReference>
<dbReference type="Gene3D" id="2.60.120.260">
    <property type="entry name" value="Galactose-binding domain-like"/>
    <property type="match status" value="1"/>
</dbReference>
<dbReference type="GO" id="GO:0005990">
    <property type="term" value="P:lactose catabolic process"/>
    <property type="evidence" value="ECO:0007669"/>
    <property type="project" value="TreeGrafter"/>
</dbReference>
<gene>
    <name evidence="9" type="ORF">A1Q1_01712</name>
</gene>
<dbReference type="GO" id="GO:0004565">
    <property type="term" value="F:beta-galactosidase activity"/>
    <property type="evidence" value="ECO:0007669"/>
    <property type="project" value="UniProtKB-EC"/>
</dbReference>
<dbReference type="GO" id="GO:0009341">
    <property type="term" value="C:beta-galactosidase complex"/>
    <property type="evidence" value="ECO:0007669"/>
    <property type="project" value="InterPro"/>
</dbReference>
<dbReference type="PROSITE" id="PS00719">
    <property type="entry name" value="GLYCOSYL_HYDROL_F2_1"/>
    <property type="match status" value="1"/>
</dbReference>
<dbReference type="PROSITE" id="PS00608">
    <property type="entry name" value="GLYCOSYL_HYDROL_F2_2"/>
    <property type="match status" value="1"/>
</dbReference>
<dbReference type="InterPro" id="IPR006101">
    <property type="entry name" value="Glyco_hydro_2"/>
</dbReference>
<evidence type="ECO:0000256" key="5">
    <source>
        <dbReference type="ARBA" id="ARBA00023295"/>
    </source>
</evidence>
<dbReference type="OrthoDB" id="408320at2759"/>
<comment type="catalytic activity">
    <reaction evidence="1">
        <text>Hydrolysis of terminal non-reducing beta-D-galactose residues in beta-D-galactosides.</text>
        <dbReference type="EC" id="3.2.1.23"/>
    </reaction>
</comment>
<dbReference type="Gene3D" id="2.60.40.10">
    <property type="entry name" value="Immunoglobulins"/>
    <property type="match status" value="2"/>
</dbReference>
<keyword evidence="4 9" id="KW-0378">Hydrolase</keyword>
<keyword evidence="5" id="KW-0326">Glycosidase</keyword>
<accession>J5T562</accession>
<dbReference type="InterPro" id="IPR013783">
    <property type="entry name" value="Ig-like_fold"/>
</dbReference>
<dbReference type="SUPFAM" id="SSF49785">
    <property type="entry name" value="Galactose-binding domain-like"/>
    <property type="match status" value="1"/>
</dbReference>
<feature type="region of interest" description="Disordered" evidence="7">
    <location>
        <begin position="1"/>
        <end position="38"/>
    </location>
</feature>
<comment type="caution">
    <text evidence="9">The sequence shown here is derived from an EMBL/GenBank/DDBJ whole genome shotgun (WGS) entry which is preliminary data.</text>
</comment>
<evidence type="ECO:0000256" key="2">
    <source>
        <dbReference type="ARBA" id="ARBA00007401"/>
    </source>
</evidence>
<dbReference type="Pfam" id="PF02836">
    <property type="entry name" value="Glyco_hydro_2_C"/>
    <property type="match status" value="1"/>
</dbReference>
<dbReference type="AlphaFoldDB" id="J5T562"/>
<dbReference type="Gene3D" id="3.20.20.80">
    <property type="entry name" value="Glycosidases"/>
    <property type="match status" value="1"/>
</dbReference>
<protein>
    <recommendedName>
        <fullName evidence="3">beta-galactosidase</fullName>
        <ecNumber evidence="3">3.2.1.23</ecNumber>
    </recommendedName>
    <alternativeName>
        <fullName evidence="6">Lactase</fullName>
    </alternativeName>
</protein>
<dbReference type="Proteomes" id="UP000002748">
    <property type="component" value="Unassembled WGS sequence"/>
</dbReference>
<comment type="similarity">
    <text evidence="2">Belongs to the glycosyl hydrolase 2 family.</text>
</comment>
<dbReference type="HOGENOM" id="CLU_002346_0_2_1"/>
<evidence type="ECO:0000313" key="10">
    <source>
        <dbReference type="Proteomes" id="UP000002748"/>
    </source>
</evidence>
<dbReference type="InterPro" id="IPR036156">
    <property type="entry name" value="Beta-gal/glucu_dom_sf"/>
</dbReference>
<dbReference type="InterPro" id="IPR006104">
    <property type="entry name" value="Glyco_hydro_2_N"/>
</dbReference>
<dbReference type="InterPro" id="IPR004199">
    <property type="entry name" value="B-gal_small/dom_5"/>
</dbReference>
<dbReference type="InterPro" id="IPR008979">
    <property type="entry name" value="Galactose-bd-like_sf"/>
</dbReference>
<feature type="compositionally biased region" description="Basic and acidic residues" evidence="7">
    <location>
        <begin position="1"/>
        <end position="15"/>
    </location>
</feature>
<name>J5T562_TRIAS</name>
<dbReference type="VEuPathDB" id="FungiDB:A1Q1_01712"/>
<dbReference type="Pfam" id="PF02929">
    <property type="entry name" value="Bgal_small_N"/>
    <property type="match status" value="1"/>
</dbReference>
<evidence type="ECO:0000256" key="3">
    <source>
        <dbReference type="ARBA" id="ARBA00012756"/>
    </source>
</evidence>
<dbReference type="PANTHER" id="PTHR46323">
    <property type="entry name" value="BETA-GALACTOSIDASE"/>
    <property type="match status" value="1"/>
</dbReference>
<dbReference type="EMBL" id="ALBS01000177">
    <property type="protein sequence ID" value="EJT49231.1"/>
    <property type="molecule type" value="Genomic_DNA"/>
</dbReference>
<dbReference type="EC" id="3.2.1.23" evidence="3"/>
<dbReference type="Pfam" id="PF16353">
    <property type="entry name" value="LacZ_4"/>
    <property type="match status" value="1"/>
</dbReference>
<dbReference type="InterPro" id="IPR023230">
    <property type="entry name" value="Glyco_hydro_2_CS"/>
</dbReference>
<evidence type="ECO:0000256" key="4">
    <source>
        <dbReference type="ARBA" id="ARBA00022801"/>
    </source>
</evidence>
<evidence type="ECO:0000256" key="1">
    <source>
        <dbReference type="ARBA" id="ARBA00001412"/>
    </source>
</evidence>
<reference evidence="9 10" key="1">
    <citation type="journal article" date="2012" name="Eukaryot. Cell">
        <title>Draft genome sequence of CBS 2479, the standard type strain of Trichosporon asahii.</title>
        <authorList>
            <person name="Yang R.Y."/>
            <person name="Li H.T."/>
            <person name="Zhu H."/>
            <person name="Zhou G.P."/>
            <person name="Wang M."/>
            <person name="Wang L."/>
        </authorList>
    </citation>
    <scope>NUCLEOTIDE SEQUENCE [LARGE SCALE GENOMIC DNA]</scope>
    <source>
        <strain evidence="10">ATCC 90039 / CBS 2479 / JCM 2466 / KCTC 7840 / NCYC 2677 / UAMH 7654</strain>
    </source>
</reference>
<dbReference type="KEGG" id="tasa:A1Q1_01712"/>
<evidence type="ECO:0000313" key="9">
    <source>
        <dbReference type="EMBL" id="EJT49231.1"/>
    </source>
</evidence>
<evidence type="ECO:0000259" key="8">
    <source>
        <dbReference type="SMART" id="SM01038"/>
    </source>
</evidence>
<dbReference type="InterPro" id="IPR017853">
    <property type="entry name" value="GH"/>
</dbReference>
<feature type="domain" description="Beta galactosidase small chain/" evidence="8">
    <location>
        <begin position="694"/>
        <end position="984"/>
    </location>
</feature>
<dbReference type="InterPro" id="IPR050347">
    <property type="entry name" value="Bact_Beta-galactosidase"/>
</dbReference>
<evidence type="ECO:0000256" key="6">
    <source>
        <dbReference type="ARBA" id="ARBA00032230"/>
    </source>
</evidence>
<dbReference type="InterPro" id="IPR023232">
    <property type="entry name" value="Glyco_hydro_2_AS"/>
</dbReference>
<sequence length="986" mass="110487">MSTIFHPREHEDPRPQRGALPAIASPAPHETNAASQSLNGTWRFRYTETVEAPDGEGDAFADPGYSDKKWASMPVPAHWVLNGYGAPQYQNIKYPFPVDAPYVPDQNPTGWYRYSFTPKWDAHKERGMSWYKVWVNGQFVGSSTGSRLPAEFDVTDVLKKGKNVIAVRVHQWSAASYLEDQDEWWLPGIFRDVTLLHRPHGCVQDYFIRTEYDHKSGKGTVWHDSDGCVLSIPELGIKTPGDKMTIDVEPWSAESPKLYKAVLTSKNGSEEITLKIGFRTVTTNGGVFRVNGRPVKLNGVNRHEFHPDLGRAVSQESMEQDIKLMKAHNVNAVRTSHYPPNRAWLDLCDEYGLYVIDECDYETHGFSEVGWENNPSDSERWTPALMSRVQRMWNRDKNHTCIVMWSLGNEAGIGINQARMSWWLKQRDDRPIHYEGDYECKYVDVYSRMYSSHADVAAAGKREEEKLPDGKQDAHRRGLPFLLCEYGHAMGNGPGGLTEYQDLFQRYERLMGGFIWEWIDHGFPRKTKDGEKYYVYGGDFGEEITDGNFCIDGLLFPNRKPSPALLELKKVIEPLRMTVQNGHLTIESRYDFIDTSHLALTWDLQAEGKSKGSGDLEVDPVAARARLTVPLPAEALQGPGGETYVTITAALKKGTKWAKKGHVVAWTQERVAPATQVDILSGELAAVEIGDNIKLGAAEFTARGQLISLGGIKFLSPLNVQLWRAPTDNDRNWLAKYWLQYGLDRLHERVDGIDVRSGHITVSTLVCPAATNKGYRVTYTYAAPRDSKDKSLHIHVRLAPFGWLSGLWTLPRVGVEFAIDKSHKGVKWYGLGPGEAYPDSKAHVAVGDHALDIDDWATPYVRPQENGNRMGVRRALISTSSAAALTTESWFGGNRGGLEVVSDPRQDKDDEEIWGTGCNLTVRRCTSKQLGSATHTPDIPDDGKVWVNIDYKHSGLGSASCGPGPQEKYYIKADAPITFGFTLRAV</sequence>
<evidence type="ECO:0000256" key="7">
    <source>
        <dbReference type="SAM" id="MobiDB-lite"/>
    </source>
</evidence>
<dbReference type="SUPFAM" id="SSF51445">
    <property type="entry name" value="(Trans)glycosidases"/>
    <property type="match status" value="1"/>
</dbReference>
<dbReference type="InterPro" id="IPR011013">
    <property type="entry name" value="Gal_mutarotase_sf_dom"/>
</dbReference>
<dbReference type="PRINTS" id="PR00132">
    <property type="entry name" value="GLHYDRLASE2"/>
</dbReference>
<dbReference type="InterPro" id="IPR014718">
    <property type="entry name" value="GH-type_carb-bd"/>
</dbReference>
<dbReference type="GeneID" id="25985226"/>